<keyword evidence="5" id="KW-0175">Coiled coil</keyword>
<dbReference type="InterPro" id="IPR036567">
    <property type="entry name" value="RHF-like"/>
</dbReference>
<gene>
    <name evidence="4" type="primary">hpf</name>
    <name evidence="7" type="ORF">SAMN04487974_101631</name>
</gene>
<accession>A0A1G7SPC0</accession>
<dbReference type="InterPro" id="IPR050574">
    <property type="entry name" value="HPF/YfiA_ribosome-assoc"/>
</dbReference>
<evidence type="ECO:0000313" key="7">
    <source>
        <dbReference type="EMBL" id="SDG24742.1"/>
    </source>
</evidence>
<evidence type="ECO:0000256" key="4">
    <source>
        <dbReference type="HAMAP-Rule" id="MF_00839"/>
    </source>
</evidence>
<dbReference type="HAMAP" id="MF_00839">
    <property type="entry name" value="HPF"/>
    <property type="match status" value="1"/>
</dbReference>
<sequence length="206" mass="22456">MGASQTGYLKPDREANMSLRVSGKNMDVGDALRGKATDRFDAVVGKYFDGGYDGHLTLEPEGIGFKADCMIHLDTGVVLQASAKANDATSAYEDMAEHIEKRLRRYKRKLKNHRRNVNGNGTEGDYSSYILAAPGDEEMEDDSAPPVIAETTQNLRTMSVGEAVMELDLAQSDVIVFRHAGHGGMNVVYRRTDGNIGWIDPALSGT</sequence>
<keyword evidence="4" id="KW-0963">Cytoplasm</keyword>
<dbReference type="Pfam" id="PF02482">
    <property type="entry name" value="Ribosomal_S30AE"/>
    <property type="match status" value="1"/>
</dbReference>
<dbReference type="Proteomes" id="UP000199495">
    <property type="component" value="Unassembled WGS sequence"/>
</dbReference>
<evidence type="ECO:0000259" key="6">
    <source>
        <dbReference type="Pfam" id="PF16321"/>
    </source>
</evidence>
<reference evidence="7 8" key="1">
    <citation type="submission" date="2016-10" db="EMBL/GenBank/DDBJ databases">
        <authorList>
            <person name="de Groot N.N."/>
        </authorList>
    </citation>
    <scope>NUCLEOTIDE SEQUENCE [LARGE SCALE GENOMIC DNA]</scope>
    <source>
        <strain evidence="7 8">CGMCC 1.10267</strain>
    </source>
</reference>
<evidence type="ECO:0000256" key="1">
    <source>
        <dbReference type="ARBA" id="ARBA00022845"/>
    </source>
</evidence>
<dbReference type="InterPro" id="IPR034694">
    <property type="entry name" value="HPF_long/plastid"/>
</dbReference>
<keyword evidence="1 4" id="KW-0810">Translation regulation</keyword>
<dbReference type="Gene3D" id="3.30.160.100">
    <property type="entry name" value="Ribosome hibernation promotion factor-like"/>
    <property type="match status" value="1"/>
</dbReference>
<dbReference type="GO" id="GO:0022627">
    <property type="term" value="C:cytosolic small ribosomal subunit"/>
    <property type="evidence" value="ECO:0007669"/>
    <property type="project" value="TreeGrafter"/>
</dbReference>
<evidence type="ECO:0000313" key="8">
    <source>
        <dbReference type="Proteomes" id="UP000199495"/>
    </source>
</evidence>
<feature type="coiled-coil region" evidence="5">
    <location>
        <begin position="89"/>
        <end position="116"/>
    </location>
</feature>
<dbReference type="PANTHER" id="PTHR33231">
    <property type="entry name" value="30S RIBOSOMAL PROTEIN"/>
    <property type="match status" value="1"/>
</dbReference>
<evidence type="ECO:0000256" key="5">
    <source>
        <dbReference type="SAM" id="Coils"/>
    </source>
</evidence>
<dbReference type="GO" id="GO:0043024">
    <property type="term" value="F:ribosomal small subunit binding"/>
    <property type="evidence" value="ECO:0007669"/>
    <property type="project" value="TreeGrafter"/>
</dbReference>
<name>A0A1G7SPC0_9HYPH</name>
<dbReference type="SUPFAM" id="SSF69754">
    <property type="entry name" value="Ribosome binding protein Y (YfiA homologue)"/>
    <property type="match status" value="1"/>
</dbReference>
<dbReference type="Pfam" id="PF16321">
    <property type="entry name" value="Ribosom_S30AE_C"/>
    <property type="match status" value="1"/>
</dbReference>
<dbReference type="AlphaFoldDB" id="A0A1G7SPC0"/>
<proteinExistence type="inferred from homology"/>
<protein>
    <recommendedName>
        <fullName evidence="3 4">Ribosome hibernation promoting factor</fullName>
        <shortName evidence="4">HPF</shortName>
    </recommendedName>
</protein>
<dbReference type="InterPro" id="IPR032528">
    <property type="entry name" value="Ribosom_S30AE_C"/>
</dbReference>
<evidence type="ECO:0000256" key="3">
    <source>
        <dbReference type="ARBA" id="ARBA00041148"/>
    </source>
</evidence>
<keyword evidence="8" id="KW-1185">Reference proteome</keyword>
<feature type="domain" description="Sigma 54 modulation/S30EA ribosomal protein C-terminal" evidence="6">
    <location>
        <begin position="144"/>
        <end position="197"/>
    </location>
</feature>
<dbReference type="EMBL" id="FNCS01000001">
    <property type="protein sequence ID" value="SDG24742.1"/>
    <property type="molecule type" value="Genomic_DNA"/>
</dbReference>
<dbReference type="InterPro" id="IPR003489">
    <property type="entry name" value="RHF/RaiA"/>
</dbReference>
<dbReference type="NCBIfam" id="TIGR00741">
    <property type="entry name" value="yfiA"/>
    <property type="match status" value="1"/>
</dbReference>
<comment type="similarity">
    <text evidence="4">Belongs to the HPF/YfiA ribosome-associated protein family. Long HPF subfamily.</text>
</comment>
<dbReference type="PANTHER" id="PTHR33231:SF1">
    <property type="entry name" value="30S RIBOSOMAL PROTEIN"/>
    <property type="match status" value="1"/>
</dbReference>
<dbReference type="STRING" id="440168.SAMN04487974_101631"/>
<comment type="subunit">
    <text evidence="4">Interacts with 100S ribosomes.</text>
</comment>
<dbReference type="Gene3D" id="3.30.505.50">
    <property type="entry name" value="Sigma 54 modulation/S30EA ribosomal protein, C-terminal domain"/>
    <property type="match status" value="1"/>
</dbReference>
<evidence type="ECO:0000256" key="2">
    <source>
        <dbReference type="ARBA" id="ARBA00038695"/>
    </source>
</evidence>
<dbReference type="InterPro" id="IPR038416">
    <property type="entry name" value="Ribosom_S30AE_C_sf"/>
</dbReference>
<comment type="subcellular location">
    <subcellularLocation>
        <location evidence="4">Cytoplasm</location>
    </subcellularLocation>
</comment>
<organism evidence="7 8">
    <name type="scientific">Pelagibacterium luteolum</name>
    <dbReference type="NCBI Taxonomy" id="440168"/>
    <lineage>
        <taxon>Bacteria</taxon>
        <taxon>Pseudomonadati</taxon>
        <taxon>Pseudomonadota</taxon>
        <taxon>Alphaproteobacteria</taxon>
        <taxon>Hyphomicrobiales</taxon>
        <taxon>Devosiaceae</taxon>
        <taxon>Pelagibacterium</taxon>
    </lineage>
</organism>
<dbReference type="GO" id="GO:0045900">
    <property type="term" value="P:negative regulation of translational elongation"/>
    <property type="evidence" value="ECO:0007669"/>
    <property type="project" value="TreeGrafter"/>
</dbReference>
<comment type="function">
    <text evidence="4">Required for dimerization of active 70S ribosomes into 100S ribosomes in stationary phase; 100S ribosomes are translationally inactive and sometimes present during exponential growth.</text>
</comment>
<comment type="subunit">
    <text evidence="2">Associates exclusively with 100S ribosomes, which are dimers of 70S ribosomes.</text>
</comment>